<sequence length="448" mass="51850">MNQVKITKIIQKSTRPSNKKGYIEVKFRTRFKNPLNNKRREVLSDWYVLPEKYNEGNKVKVSPQVHALILKDLQAKATQTFESITKESLTSNSDVLFFQVWEEWHNERVSRKLVGPKTIAGETGRYWNHIIKYIPQDTILKNITANIIKGMLDDYYPIGNQKRLAHSIKSDMSSVYKFAITRNYLTPDKNPIPFIKIDNKGLEEQLRELGNNRIEDQYLEPEELKEVLGIVRENNEQYARILEFQVLTGMRIGEVLGLKEEEIDFKNKIASVVRTRATHAGANLENYEGNVKNLQSYRRVSLSDRAIEILKEEISLNHQHIQFNPDYKDSGWIFTSKSKFKPKFNGQPLHYGVINNFLNSPENGKPNKKGGKRSAGIDIDNKISFNKHITTHIFRHTHISYLAEQGVPLEAIQERVGHNRGSRVTEIYLHVTKKMKNTITPIIDNIVL</sequence>
<dbReference type="EMBL" id="PEBM01000020">
    <property type="protein sequence ID" value="PHV58144.1"/>
    <property type="molecule type" value="Genomic_DNA"/>
</dbReference>
<dbReference type="RefSeq" id="WP_099390409.1">
    <property type="nucleotide sequence ID" value="NZ_PEBM01000020.1"/>
</dbReference>
<organism evidence="6 7">
    <name type="scientific">Streptococcus macedonicus</name>
    <name type="common">Streptococcus gallolyticus macedonicus</name>
    <dbReference type="NCBI Taxonomy" id="59310"/>
    <lineage>
        <taxon>Bacteria</taxon>
        <taxon>Bacillati</taxon>
        <taxon>Bacillota</taxon>
        <taxon>Bacilli</taxon>
        <taxon>Lactobacillales</taxon>
        <taxon>Streptococcaceae</taxon>
        <taxon>Streptococcus</taxon>
    </lineage>
</organism>
<evidence type="ECO:0000256" key="2">
    <source>
        <dbReference type="ARBA" id="ARBA00022908"/>
    </source>
</evidence>
<dbReference type="InterPro" id="IPR002104">
    <property type="entry name" value="Integrase_catalytic"/>
</dbReference>
<evidence type="ECO:0000256" key="3">
    <source>
        <dbReference type="ARBA" id="ARBA00023125"/>
    </source>
</evidence>
<reference evidence="6 7" key="1">
    <citation type="submission" date="2017-10" db="EMBL/GenBank/DDBJ databases">
        <title>Whole-genome sequence of three Streptococcus macedonicus strains isolated from Italian cheeses of the Veneto region.</title>
        <authorList>
            <person name="Treu L."/>
            <person name="De Diego-Diaz B."/>
            <person name="Papadimitriou K."/>
            <person name="Tsakalidou E."/>
            <person name="Corich V."/>
            <person name="Giacomini A."/>
        </authorList>
    </citation>
    <scope>NUCLEOTIDE SEQUENCE [LARGE SCALE GENOMIC DNA]</scope>
    <source>
        <strain evidence="6 7">27MV</strain>
    </source>
</reference>
<gene>
    <name evidence="6" type="ORF">CS010_02430</name>
</gene>
<evidence type="ECO:0000259" key="5">
    <source>
        <dbReference type="PROSITE" id="PS51898"/>
    </source>
</evidence>
<dbReference type="GO" id="GO:0003677">
    <property type="term" value="F:DNA binding"/>
    <property type="evidence" value="ECO:0007669"/>
    <property type="project" value="UniProtKB-KW"/>
</dbReference>
<dbReference type="InterPro" id="IPR011010">
    <property type="entry name" value="DNA_brk_join_enz"/>
</dbReference>
<dbReference type="GO" id="GO:0015074">
    <property type="term" value="P:DNA integration"/>
    <property type="evidence" value="ECO:0007669"/>
    <property type="project" value="UniProtKB-KW"/>
</dbReference>
<dbReference type="GO" id="GO:0006310">
    <property type="term" value="P:DNA recombination"/>
    <property type="evidence" value="ECO:0007669"/>
    <property type="project" value="UniProtKB-KW"/>
</dbReference>
<dbReference type="PROSITE" id="PS51898">
    <property type="entry name" value="TYR_RECOMBINASE"/>
    <property type="match status" value="1"/>
</dbReference>
<feature type="domain" description="Tyr recombinase" evidence="5">
    <location>
        <begin position="214"/>
        <end position="441"/>
    </location>
</feature>
<dbReference type="InterPro" id="IPR013762">
    <property type="entry name" value="Integrase-like_cat_sf"/>
</dbReference>
<dbReference type="SUPFAM" id="SSF56349">
    <property type="entry name" value="DNA breaking-rejoining enzymes"/>
    <property type="match status" value="1"/>
</dbReference>
<comment type="caution">
    <text evidence="6">The sequence shown here is derived from an EMBL/GenBank/DDBJ whole genome shotgun (WGS) entry which is preliminary data.</text>
</comment>
<dbReference type="InterPro" id="IPR050808">
    <property type="entry name" value="Phage_Integrase"/>
</dbReference>
<dbReference type="AlphaFoldDB" id="A0A2G3NX47"/>
<name>A0A2G3NX47_STRMC</name>
<evidence type="ECO:0000313" key="6">
    <source>
        <dbReference type="EMBL" id="PHV58144.1"/>
    </source>
</evidence>
<dbReference type="PANTHER" id="PTHR30629:SF2">
    <property type="entry name" value="PROPHAGE INTEGRASE INTS-RELATED"/>
    <property type="match status" value="1"/>
</dbReference>
<evidence type="ECO:0000313" key="7">
    <source>
        <dbReference type="Proteomes" id="UP000222913"/>
    </source>
</evidence>
<dbReference type="Pfam" id="PF00589">
    <property type="entry name" value="Phage_integrase"/>
    <property type="match status" value="1"/>
</dbReference>
<keyword evidence="4" id="KW-0233">DNA recombination</keyword>
<proteinExistence type="inferred from homology"/>
<keyword evidence="2" id="KW-0229">DNA integration</keyword>
<accession>A0A2G3NX47</accession>
<dbReference type="Gene3D" id="1.10.443.10">
    <property type="entry name" value="Intergrase catalytic core"/>
    <property type="match status" value="1"/>
</dbReference>
<dbReference type="Gene3D" id="1.10.150.130">
    <property type="match status" value="1"/>
</dbReference>
<dbReference type="Proteomes" id="UP000222913">
    <property type="component" value="Unassembled WGS sequence"/>
</dbReference>
<protein>
    <submittedName>
        <fullName evidence="6">Site-specific integrase</fullName>
    </submittedName>
</protein>
<dbReference type="PANTHER" id="PTHR30629">
    <property type="entry name" value="PROPHAGE INTEGRASE"/>
    <property type="match status" value="1"/>
</dbReference>
<keyword evidence="3" id="KW-0238">DNA-binding</keyword>
<dbReference type="CDD" id="cd01189">
    <property type="entry name" value="INT_ICEBs1_C_like"/>
    <property type="match status" value="1"/>
</dbReference>
<evidence type="ECO:0000256" key="4">
    <source>
        <dbReference type="ARBA" id="ARBA00023172"/>
    </source>
</evidence>
<evidence type="ECO:0000256" key="1">
    <source>
        <dbReference type="ARBA" id="ARBA00008857"/>
    </source>
</evidence>
<comment type="similarity">
    <text evidence="1">Belongs to the 'phage' integrase family.</text>
</comment>
<dbReference type="InterPro" id="IPR010998">
    <property type="entry name" value="Integrase_recombinase_N"/>
</dbReference>